<sequence>MSLPLHVPHRGGDLQRPQTDQRRPALCLPPPTPPRSISMTTSSPPCPMGCWMGWLTCAQSRCTATPGCATVLCFTYAAGSSSRRRTPLYHNVTCSSPPHMQGRLLMYLVEEEVLDSCQYWYCNLALASQIMLFLLIGVQAILLGFLVYFLRRYEKLSREAQRTVEESFTGGDAENEYVMLTDRSA</sequence>
<evidence type="ECO:0000256" key="2">
    <source>
        <dbReference type="ARBA" id="ARBA00022692"/>
    </source>
</evidence>
<comment type="subcellular location">
    <subcellularLocation>
        <location evidence="1">Membrane</location>
        <topology evidence="1">Single-pass membrane protein</topology>
    </subcellularLocation>
</comment>
<evidence type="ECO:0000256" key="5">
    <source>
        <dbReference type="ARBA" id="ARBA00023157"/>
    </source>
</evidence>
<gene>
    <name evidence="8" type="ORF">SKAU_G00425630</name>
</gene>
<evidence type="ECO:0000256" key="4">
    <source>
        <dbReference type="ARBA" id="ARBA00023136"/>
    </source>
</evidence>
<dbReference type="PANTHER" id="PTHR22650:SF7">
    <property type="entry name" value="PLATELET GLYCOPROTEIN IB BETA CHAIN"/>
    <property type="match status" value="1"/>
</dbReference>
<dbReference type="OrthoDB" id="676979at2759"/>
<feature type="region of interest" description="Disordered" evidence="6">
    <location>
        <begin position="1"/>
        <end position="38"/>
    </location>
</feature>
<keyword evidence="2 7" id="KW-0812">Transmembrane</keyword>
<dbReference type="Proteomes" id="UP001152622">
    <property type="component" value="Unassembled WGS sequence"/>
</dbReference>
<reference evidence="8" key="1">
    <citation type="journal article" date="2023" name="Science">
        <title>Genome structures resolve the early diversification of teleost fishes.</title>
        <authorList>
            <person name="Parey E."/>
            <person name="Louis A."/>
            <person name="Montfort J."/>
            <person name="Bouchez O."/>
            <person name="Roques C."/>
            <person name="Iampietro C."/>
            <person name="Lluch J."/>
            <person name="Castinel A."/>
            <person name="Donnadieu C."/>
            <person name="Desvignes T."/>
            <person name="Floi Bucao C."/>
            <person name="Jouanno E."/>
            <person name="Wen M."/>
            <person name="Mejri S."/>
            <person name="Dirks R."/>
            <person name="Jansen H."/>
            <person name="Henkel C."/>
            <person name="Chen W.J."/>
            <person name="Zahm M."/>
            <person name="Cabau C."/>
            <person name="Klopp C."/>
            <person name="Thompson A.W."/>
            <person name="Robinson-Rechavi M."/>
            <person name="Braasch I."/>
            <person name="Lecointre G."/>
            <person name="Bobe J."/>
            <person name="Postlethwait J.H."/>
            <person name="Berthelot C."/>
            <person name="Roest Crollius H."/>
            <person name="Guiguen Y."/>
        </authorList>
    </citation>
    <scope>NUCLEOTIDE SEQUENCE</scope>
    <source>
        <strain evidence="8">WJC10195</strain>
    </source>
</reference>
<protein>
    <submittedName>
        <fullName evidence="8">Uncharacterized protein</fullName>
    </submittedName>
</protein>
<proteinExistence type="predicted"/>
<evidence type="ECO:0000313" key="9">
    <source>
        <dbReference type="Proteomes" id="UP001152622"/>
    </source>
</evidence>
<evidence type="ECO:0000256" key="3">
    <source>
        <dbReference type="ARBA" id="ARBA00022989"/>
    </source>
</evidence>
<keyword evidence="4 7" id="KW-0472">Membrane</keyword>
<evidence type="ECO:0000256" key="7">
    <source>
        <dbReference type="SAM" id="Phobius"/>
    </source>
</evidence>
<dbReference type="AlphaFoldDB" id="A0A9Q1E573"/>
<dbReference type="InterPro" id="IPR052313">
    <property type="entry name" value="GPIb-IX-V_Complex"/>
</dbReference>
<dbReference type="EMBL" id="JAINUF010000026">
    <property type="protein sequence ID" value="KAJ8332390.1"/>
    <property type="molecule type" value="Genomic_DNA"/>
</dbReference>
<name>A0A9Q1E573_SYNKA</name>
<dbReference type="PANTHER" id="PTHR22650">
    <property type="entry name" value="GLYCOPROTEIN IB BETA"/>
    <property type="match status" value="1"/>
</dbReference>
<keyword evidence="3 7" id="KW-1133">Transmembrane helix</keyword>
<organism evidence="8 9">
    <name type="scientific">Synaphobranchus kaupii</name>
    <name type="common">Kaup's arrowtooth eel</name>
    <dbReference type="NCBI Taxonomy" id="118154"/>
    <lineage>
        <taxon>Eukaryota</taxon>
        <taxon>Metazoa</taxon>
        <taxon>Chordata</taxon>
        <taxon>Craniata</taxon>
        <taxon>Vertebrata</taxon>
        <taxon>Euteleostomi</taxon>
        <taxon>Actinopterygii</taxon>
        <taxon>Neopterygii</taxon>
        <taxon>Teleostei</taxon>
        <taxon>Anguilliformes</taxon>
        <taxon>Synaphobranchidae</taxon>
        <taxon>Synaphobranchus</taxon>
    </lineage>
</organism>
<evidence type="ECO:0000256" key="6">
    <source>
        <dbReference type="SAM" id="MobiDB-lite"/>
    </source>
</evidence>
<keyword evidence="9" id="KW-1185">Reference proteome</keyword>
<keyword evidence="5" id="KW-1015">Disulfide bond</keyword>
<evidence type="ECO:0000313" key="8">
    <source>
        <dbReference type="EMBL" id="KAJ8332390.1"/>
    </source>
</evidence>
<accession>A0A9Q1E573</accession>
<feature type="transmembrane region" description="Helical" evidence="7">
    <location>
        <begin position="130"/>
        <end position="150"/>
    </location>
</feature>
<comment type="caution">
    <text evidence="8">The sequence shown here is derived from an EMBL/GenBank/DDBJ whole genome shotgun (WGS) entry which is preliminary data.</text>
</comment>
<evidence type="ECO:0000256" key="1">
    <source>
        <dbReference type="ARBA" id="ARBA00004167"/>
    </source>
</evidence>